<keyword evidence="9" id="KW-1185">Reference proteome</keyword>
<evidence type="ECO:0000256" key="4">
    <source>
        <dbReference type="ARBA" id="ARBA00022833"/>
    </source>
</evidence>
<protein>
    <submittedName>
        <fullName evidence="8">Zinc finger protein 3</fullName>
    </submittedName>
</protein>
<dbReference type="EMBL" id="JBFOLK010000012">
    <property type="protein sequence ID" value="KAL2471869.1"/>
    <property type="molecule type" value="Genomic_DNA"/>
</dbReference>
<name>A0ABD1Q7N0_9LAMI</name>
<comment type="subcellular location">
    <subcellularLocation>
        <location evidence="1">Nucleus</location>
    </subcellularLocation>
</comment>
<evidence type="ECO:0000256" key="3">
    <source>
        <dbReference type="ARBA" id="ARBA00022771"/>
    </source>
</evidence>
<dbReference type="Gene3D" id="3.30.160.60">
    <property type="entry name" value="Classic Zinc Finger"/>
    <property type="match status" value="1"/>
</dbReference>
<keyword evidence="4" id="KW-0862">Zinc</keyword>
<evidence type="ECO:0000256" key="6">
    <source>
        <dbReference type="PROSITE-ProRule" id="PRU00042"/>
    </source>
</evidence>
<comment type="caution">
    <text evidence="8">The sequence shown here is derived from an EMBL/GenBank/DDBJ whole genome shotgun (WGS) entry which is preliminary data.</text>
</comment>
<dbReference type="PANTHER" id="PTHR47287">
    <property type="entry name" value="C2H2 AND C2HC ZINC FINGERS SUPERFAMILY PROTEIN"/>
    <property type="match status" value="1"/>
</dbReference>
<gene>
    <name evidence="8" type="ORF">Adt_40005</name>
</gene>
<dbReference type="GO" id="GO:0008270">
    <property type="term" value="F:zinc ion binding"/>
    <property type="evidence" value="ECO:0007669"/>
    <property type="project" value="UniProtKB-KW"/>
</dbReference>
<sequence length="209" mass="23079">MPGQDSIHKLNLELNLIDCLEMAPSDMHTPEASDNEPRVFSCNYCQRTFYSSQALGGHQNAHKRERILAKRRHKLGTSFIAAFGQSHHHYSSMSSLPLHGSSHNSLGIQPHSLIHKPSQALGTSGYKSFYGHNGWARTTINQQSSVRKLAAQKYNVSATTGLSPKGNTVTSSLVRTTTDCTLDKARSTGVVHRETNQDNLQKLDLSLKL</sequence>
<keyword evidence="2" id="KW-0479">Metal-binding</keyword>
<dbReference type="AlphaFoldDB" id="A0ABD1Q7N0"/>
<evidence type="ECO:0000256" key="1">
    <source>
        <dbReference type="ARBA" id="ARBA00004123"/>
    </source>
</evidence>
<feature type="domain" description="C2H2-type" evidence="7">
    <location>
        <begin position="40"/>
        <end position="67"/>
    </location>
</feature>
<evidence type="ECO:0000259" key="7">
    <source>
        <dbReference type="PROSITE" id="PS50157"/>
    </source>
</evidence>
<dbReference type="InterPro" id="IPR013087">
    <property type="entry name" value="Znf_C2H2_type"/>
</dbReference>
<reference evidence="9" key="1">
    <citation type="submission" date="2024-07" db="EMBL/GenBank/DDBJ databases">
        <title>Two chromosome-level genome assemblies of Korean endemic species Abeliophyllum distichum and Forsythia ovata (Oleaceae).</title>
        <authorList>
            <person name="Jang H."/>
        </authorList>
    </citation>
    <scope>NUCLEOTIDE SEQUENCE [LARGE SCALE GENOMIC DNA]</scope>
</reference>
<evidence type="ECO:0000256" key="5">
    <source>
        <dbReference type="ARBA" id="ARBA00023242"/>
    </source>
</evidence>
<dbReference type="InterPro" id="IPR036236">
    <property type="entry name" value="Znf_C2H2_sf"/>
</dbReference>
<evidence type="ECO:0000256" key="2">
    <source>
        <dbReference type="ARBA" id="ARBA00022723"/>
    </source>
</evidence>
<accession>A0ABD1Q7N0</accession>
<dbReference type="GO" id="GO:0005634">
    <property type="term" value="C:nucleus"/>
    <property type="evidence" value="ECO:0007669"/>
    <property type="project" value="UniProtKB-SubCell"/>
</dbReference>
<dbReference type="PROSITE" id="PS50157">
    <property type="entry name" value="ZINC_FINGER_C2H2_2"/>
    <property type="match status" value="1"/>
</dbReference>
<evidence type="ECO:0000313" key="9">
    <source>
        <dbReference type="Proteomes" id="UP001604336"/>
    </source>
</evidence>
<dbReference type="Pfam" id="PF13912">
    <property type="entry name" value="zf-C2H2_6"/>
    <property type="match status" value="1"/>
</dbReference>
<keyword evidence="3 6" id="KW-0863">Zinc-finger</keyword>
<organism evidence="8 9">
    <name type="scientific">Abeliophyllum distichum</name>
    <dbReference type="NCBI Taxonomy" id="126358"/>
    <lineage>
        <taxon>Eukaryota</taxon>
        <taxon>Viridiplantae</taxon>
        <taxon>Streptophyta</taxon>
        <taxon>Embryophyta</taxon>
        <taxon>Tracheophyta</taxon>
        <taxon>Spermatophyta</taxon>
        <taxon>Magnoliopsida</taxon>
        <taxon>eudicotyledons</taxon>
        <taxon>Gunneridae</taxon>
        <taxon>Pentapetalae</taxon>
        <taxon>asterids</taxon>
        <taxon>lamiids</taxon>
        <taxon>Lamiales</taxon>
        <taxon>Oleaceae</taxon>
        <taxon>Forsythieae</taxon>
        <taxon>Abeliophyllum</taxon>
    </lineage>
</organism>
<dbReference type="InterPro" id="IPR044246">
    <property type="entry name" value="ZFP3-like"/>
</dbReference>
<dbReference type="SUPFAM" id="SSF57667">
    <property type="entry name" value="beta-beta-alpha zinc fingers"/>
    <property type="match status" value="1"/>
</dbReference>
<proteinExistence type="predicted"/>
<dbReference type="PANTHER" id="PTHR47287:SF15">
    <property type="entry name" value="ZINC FINGER PROTEIN 3-LIKE"/>
    <property type="match status" value="1"/>
</dbReference>
<keyword evidence="5" id="KW-0539">Nucleus</keyword>
<dbReference type="PROSITE" id="PS00028">
    <property type="entry name" value="ZINC_FINGER_C2H2_1"/>
    <property type="match status" value="1"/>
</dbReference>
<dbReference type="Proteomes" id="UP001604336">
    <property type="component" value="Unassembled WGS sequence"/>
</dbReference>
<evidence type="ECO:0000313" key="8">
    <source>
        <dbReference type="EMBL" id="KAL2471869.1"/>
    </source>
</evidence>